<dbReference type="EMBL" id="PYBW01000128">
    <property type="protein sequence ID" value="PYC69528.1"/>
    <property type="molecule type" value="Genomic_DNA"/>
</dbReference>
<dbReference type="GO" id="GO:0004252">
    <property type="term" value="F:serine-type endopeptidase activity"/>
    <property type="evidence" value="ECO:0007669"/>
    <property type="project" value="InterPro"/>
</dbReference>
<dbReference type="Gene3D" id="2.120.10.70">
    <property type="entry name" value="Fucose-specific lectin"/>
    <property type="match status" value="1"/>
</dbReference>
<evidence type="ECO:0000259" key="2">
    <source>
        <dbReference type="PROSITE" id="PS50240"/>
    </source>
</evidence>
<protein>
    <recommendedName>
        <fullName evidence="2">Peptidase S1 domain-containing protein</fullName>
    </recommendedName>
</protein>
<dbReference type="OrthoDB" id="9815928at2"/>
<keyword evidence="1" id="KW-0472">Membrane</keyword>
<dbReference type="PANTHER" id="PTHR24260">
    <property type="match status" value="1"/>
</dbReference>
<dbReference type="InterPro" id="IPR043504">
    <property type="entry name" value="Peptidase_S1_PA_chymotrypsin"/>
</dbReference>
<dbReference type="InterPro" id="IPR051333">
    <property type="entry name" value="CLIP_Serine_Protease"/>
</dbReference>
<dbReference type="InterPro" id="IPR001254">
    <property type="entry name" value="Trypsin_dom"/>
</dbReference>
<feature type="transmembrane region" description="Helical" evidence="1">
    <location>
        <begin position="40"/>
        <end position="58"/>
    </location>
</feature>
<name>A0A2V4NJK7_9ACTN</name>
<evidence type="ECO:0000256" key="1">
    <source>
        <dbReference type="SAM" id="Phobius"/>
    </source>
</evidence>
<dbReference type="SUPFAM" id="SSF50494">
    <property type="entry name" value="Trypsin-like serine proteases"/>
    <property type="match status" value="1"/>
</dbReference>
<proteinExistence type="predicted"/>
<comment type="caution">
    <text evidence="3">The sequence shown here is derived from an EMBL/GenBank/DDBJ whole genome shotgun (WGS) entry which is preliminary data.</text>
</comment>
<dbReference type="SUPFAM" id="SSF89372">
    <property type="entry name" value="Fucose-specific lectin"/>
    <property type="match status" value="1"/>
</dbReference>
<keyword evidence="1" id="KW-0812">Transmembrane</keyword>
<dbReference type="Gene3D" id="2.40.10.10">
    <property type="entry name" value="Trypsin-like serine proteases"/>
    <property type="match status" value="1"/>
</dbReference>
<reference evidence="3 4" key="1">
    <citation type="submission" date="2018-03" db="EMBL/GenBank/DDBJ databases">
        <title>Bioinformatic expansion and discovery of thiopeptide antibiotics.</title>
        <authorList>
            <person name="Schwalen C.J."/>
            <person name="Hudson G.A."/>
            <person name="Mitchell D.A."/>
        </authorList>
    </citation>
    <scope>NUCLEOTIDE SEQUENCE [LARGE SCALE GENOMIC DNA]</scope>
    <source>
        <strain evidence="3 4">ATCC 21389</strain>
    </source>
</reference>
<dbReference type="AlphaFoldDB" id="A0A2V4NJK7"/>
<evidence type="ECO:0000313" key="4">
    <source>
        <dbReference type="Proteomes" id="UP000248039"/>
    </source>
</evidence>
<dbReference type="PROSITE" id="PS50240">
    <property type="entry name" value="TRYPSIN_DOM"/>
    <property type="match status" value="1"/>
</dbReference>
<sequence>MATANVRDVQPADSGGRWRLPGMPFYGEPSVRGIKGNRRLVWPLAVSVVASVIAGWSASSSATAAVPTLPSAVEDYSYPGAAQILANQNITLKSGDGNIVLADCASGSGLVQLYSRAATPSEVCFKITGPTGYLALEIPQVYNIKGDDHAIKATLSTAGTVSSVDINKNAWTPVGEGSAPGDATLLELNATGGTAAPAGTNPTPAVGTLAVGQPGHPGSLACTATLVAPQWVLSAASCFPPATGPLGTMAPVPAATTATIGSHTVAVAEYDTYASDRDLVMVRLAQPVTDVTPIPVSGTAPAAGENLQVVGFGRTKTEWRPSSPHSATFTVGTVNATDLAVTPSTPADAVLCQGDAGAPALRAKGNGFEIVAVTGHSGQSGCLGATDTATGATESRTDDLGAWVTFLRTTEPGWKTPVLVNGDSSLYRSVRFGDGSTAFTNVETSYGSIGGVRAFATAGINGDTHIVALGGDGHLHHVFVPQPTTAPVQAASRFGDVNDAGAAGPLTNITQVATVSIGLDLHVVAVANGRVYHAIRHADGTWTKFGDVESGGGAGNLAAITSVAVASTSGGQLQVAVVANGKVYHTIRAASGVWGTWGDVAQAAGATGPVNSVAMAGSGGDAQMVIITDNGAHQYHTIRYASGSWAAFGDLAGVWGQLNAKSAGGTVINGELQLSVATSDNRVLNVVRHADRTWSAAAPVDLTGISGSHDKVAVTATYNG</sequence>
<feature type="domain" description="Peptidase S1" evidence="2">
    <location>
        <begin position="190"/>
        <end position="404"/>
    </location>
</feature>
<dbReference type="SMART" id="SM00020">
    <property type="entry name" value="Tryp_SPc"/>
    <property type="match status" value="1"/>
</dbReference>
<dbReference type="PRINTS" id="PR00722">
    <property type="entry name" value="CHYMOTRYPSIN"/>
</dbReference>
<keyword evidence="4" id="KW-1185">Reference proteome</keyword>
<dbReference type="Pfam" id="PF00089">
    <property type="entry name" value="Trypsin"/>
    <property type="match status" value="1"/>
</dbReference>
<dbReference type="GO" id="GO:0006508">
    <property type="term" value="P:proteolysis"/>
    <property type="evidence" value="ECO:0007669"/>
    <property type="project" value="InterPro"/>
</dbReference>
<organism evidence="3 4">
    <name type="scientific">Streptomyces tateyamensis</name>
    <dbReference type="NCBI Taxonomy" id="565073"/>
    <lineage>
        <taxon>Bacteria</taxon>
        <taxon>Bacillati</taxon>
        <taxon>Actinomycetota</taxon>
        <taxon>Actinomycetes</taxon>
        <taxon>Kitasatosporales</taxon>
        <taxon>Streptomycetaceae</taxon>
        <taxon>Streptomyces</taxon>
    </lineage>
</organism>
<accession>A0A2V4NJK7</accession>
<dbReference type="InterPro" id="IPR009003">
    <property type="entry name" value="Peptidase_S1_PA"/>
</dbReference>
<gene>
    <name evidence="3" type="ORF">C7C46_28000</name>
</gene>
<dbReference type="Proteomes" id="UP000248039">
    <property type="component" value="Unassembled WGS sequence"/>
</dbReference>
<dbReference type="PANTHER" id="PTHR24260:SF136">
    <property type="entry name" value="GH08193P-RELATED"/>
    <property type="match status" value="1"/>
</dbReference>
<keyword evidence="1" id="KW-1133">Transmembrane helix</keyword>
<evidence type="ECO:0000313" key="3">
    <source>
        <dbReference type="EMBL" id="PYC69528.1"/>
    </source>
</evidence>
<dbReference type="InterPro" id="IPR001314">
    <property type="entry name" value="Peptidase_S1A"/>
</dbReference>